<organism evidence="1 2">
    <name type="scientific">Candidatus Liptonbacteria bacterium RIFCSPLOWO2_01_FULL_53_13</name>
    <dbReference type="NCBI Taxonomy" id="1798651"/>
    <lineage>
        <taxon>Bacteria</taxon>
        <taxon>Candidatus Liptoniibacteriota</taxon>
    </lineage>
</organism>
<evidence type="ECO:0000313" key="2">
    <source>
        <dbReference type="Proteomes" id="UP000178348"/>
    </source>
</evidence>
<gene>
    <name evidence="1" type="ORF">A2946_01650</name>
</gene>
<name>A0A1G2CLL1_9BACT</name>
<reference evidence="1 2" key="1">
    <citation type="journal article" date="2016" name="Nat. Commun.">
        <title>Thousands of microbial genomes shed light on interconnected biogeochemical processes in an aquifer system.</title>
        <authorList>
            <person name="Anantharaman K."/>
            <person name="Brown C.T."/>
            <person name="Hug L.A."/>
            <person name="Sharon I."/>
            <person name="Castelle C.J."/>
            <person name="Probst A.J."/>
            <person name="Thomas B.C."/>
            <person name="Singh A."/>
            <person name="Wilkins M.J."/>
            <person name="Karaoz U."/>
            <person name="Brodie E.L."/>
            <person name="Williams K.H."/>
            <person name="Hubbard S.S."/>
            <person name="Banfield J.F."/>
        </authorList>
    </citation>
    <scope>NUCLEOTIDE SEQUENCE [LARGE SCALE GENOMIC DNA]</scope>
</reference>
<comment type="caution">
    <text evidence="1">The sequence shown here is derived from an EMBL/GenBank/DDBJ whole genome shotgun (WGS) entry which is preliminary data.</text>
</comment>
<proteinExistence type="predicted"/>
<protein>
    <submittedName>
        <fullName evidence="1">Uncharacterized protein</fullName>
    </submittedName>
</protein>
<accession>A0A1G2CLL1</accession>
<evidence type="ECO:0000313" key="1">
    <source>
        <dbReference type="EMBL" id="OGZ02127.1"/>
    </source>
</evidence>
<dbReference type="EMBL" id="MHLB01000022">
    <property type="protein sequence ID" value="OGZ02127.1"/>
    <property type="molecule type" value="Genomic_DNA"/>
</dbReference>
<dbReference type="AlphaFoldDB" id="A0A1G2CLL1"/>
<dbReference type="Proteomes" id="UP000178348">
    <property type="component" value="Unassembled WGS sequence"/>
</dbReference>
<sequence>MRKGAGEREPKTDVEEMAESFGVSVEAIKEVRRAAEDLFEAASKHNPDFANQPIISEPLNERDGSSESAAIFGRDIGAKTLAISFEKTPGHSTARELLKMTGSYLFVLKDGKFVLYKSDSGVKLRSSMNGG</sequence>